<dbReference type="InterPro" id="IPR036508">
    <property type="entry name" value="Chitin-bd_dom_sf"/>
</dbReference>
<protein>
    <recommendedName>
        <fullName evidence="2">Chitin-binding type-2 domain-containing protein</fullName>
    </recommendedName>
</protein>
<dbReference type="SMART" id="SM00494">
    <property type="entry name" value="ChtBD2"/>
    <property type="match status" value="1"/>
</dbReference>
<dbReference type="GO" id="GO:0008061">
    <property type="term" value="F:chitin binding"/>
    <property type="evidence" value="ECO:0007669"/>
    <property type="project" value="InterPro"/>
</dbReference>
<dbReference type="InterPro" id="IPR052976">
    <property type="entry name" value="Scoloptoxin-like"/>
</dbReference>
<evidence type="ECO:0000313" key="3">
    <source>
        <dbReference type="EMBL" id="KAK8746221.1"/>
    </source>
</evidence>
<dbReference type="GO" id="GO:0005576">
    <property type="term" value="C:extracellular region"/>
    <property type="evidence" value="ECO:0007669"/>
    <property type="project" value="InterPro"/>
</dbReference>
<keyword evidence="4" id="KW-1185">Reference proteome</keyword>
<dbReference type="PANTHER" id="PTHR22933">
    <property type="entry name" value="FI18007P1-RELATED"/>
    <property type="match status" value="1"/>
</dbReference>
<organism evidence="3 4">
    <name type="scientific">Cherax quadricarinatus</name>
    <name type="common">Australian red claw crayfish</name>
    <dbReference type="NCBI Taxonomy" id="27406"/>
    <lineage>
        <taxon>Eukaryota</taxon>
        <taxon>Metazoa</taxon>
        <taxon>Ecdysozoa</taxon>
        <taxon>Arthropoda</taxon>
        <taxon>Crustacea</taxon>
        <taxon>Multicrustacea</taxon>
        <taxon>Malacostraca</taxon>
        <taxon>Eumalacostraca</taxon>
        <taxon>Eucarida</taxon>
        <taxon>Decapoda</taxon>
        <taxon>Pleocyemata</taxon>
        <taxon>Astacidea</taxon>
        <taxon>Parastacoidea</taxon>
        <taxon>Parastacidae</taxon>
        <taxon>Cherax</taxon>
    </lineage>
</organism>
<reference evidence="3 4" key="1">
    <citation type="journal article" date="2024" name="BMC Genomics">
        <title>Genome assembly of redclaw crayfish (Cherax quadricarinatus) provides insights into its immune adaptation and hypoxia tolerance.</title>
        <authorList>
            <person name="Liu Z."/>
            <person name="Zheng J."/>
            <person name="Li H."/>
            <person name="Fang K."/>
            <person name="Wang S."/>
            <person name="He J."/>
            <person name="Zhou D."/>
            <person name="Weng S."/>
            <person name="Chi M."/>
            <person name="Gu Z."/>
            <person name="He J."/>
            <person name="Li F."/>
            <person name="Wang M."/>
        </authorList>
    </citation>
    <scope>NUCLEOTIDE SEQUENCE [LARGE SCALE GENOMIC DNA]</scope>
    <source>
        <strain evidence="3">ZL_2023a</strain>
    </source>
</reference>
<dbReference type="PROSITE" id="PS50940">
    <property type="entry name" value="CHIT_BIND_II"/>
    <property type="match status" value="1"/>
</dbReference>
<dbReference type="AlphaFoldDB" id="A0AAW0Y2E6"/>
<name>A0AAW0Y2E6_CHEQU</name>
<feature type="chain" id="PRO_5044001973" description="Chitin-binding type-2 domain-containing protein" evidence="1">
    <location>
        <begin position="21"/>
        <end position="134"/>
    </location>
</feature>
<dbReference type="Pfam" id="PF01607">
    <property type="entry name" value="CBM_14"/>
    <property type="match status" value="1"/>
</dbReference>
<feature type="non-terminal residue" evidence="3">
    <location>
        <position position="1"/>
    </location>
</feature>
<feature type="signal peptide" evidence="1">
    <location>
        <begin position="1"/>
        <end position="20"/>
    </location>
</feature>
<dbReference type="PANTHER" id="PTHR22933:SF31">
    <property type="entry name" value="FI18007P1"/>
    <property type="match status" value="1"/>
</dbReference>
<evidence type="ECO:0000259" key="2">
    <source>
        <dbReference type="PROSITE" id="PS50940"/>
    </source>
</evidence>
<feature type="domain" description="Chitin-binding type-2" evidence="2">
    <location>
        <begin position="35"/>
        <end position="103"/>
    </location>
</feature>
<dbReference type="InterPro" id="IPR002557">
    <property type="entry name" value="Chitin-bd_dom"/>
</dbReference>
<dbReference type="Proteomes" id="UP001445076">
    <property type="component" value="Unassembled WGS sequence"/>
</dbReference>
<gene>
    <name evidence="3" type="ORF">OTU49_017307</name>
</gene>
<sequence>TVTMKLVLSVLLVVVVAASARMAGKLPGGFRIEPGFSCQGREYGFYADTLNRCSAYHICHPVFDEEERFVEMGHFTFLCGPGTLFDQKLLSCAHPRKAYPCAQAEDAYDSSNHKLRIEWEEYKLALAEGRTRSE</sequence>
<evidence type="ECO:0000256" key="1">
    <source>
        <dbReference type="SAM" id="SignalP"/>
    </source>
</evidence>
<evidence type="ECO:0000313" key="4">
    <source>
        <dbReference type="Proteomes" id="UP001445076"/>
    </source>
</evidence>
<dbReference type="EMBL" id="JARKIK010000018">
    <property type="protein sequence ID" value="KAK8746221.1"/>
    <property type="molecule type" value="Genomic_DNA"/>
</dbReference>
<comment type="caution">
    <text evidence="3">The sequence shown here is derived from an EMBL/GenBank/DDBJ whole genome shotgun (WGS) entry which is preliminary data.</text>
</comment>
<dbReference type="SUPFAM" id="SSF57625">
    <property type="entry name" value="Invertebrate chitin-binding proteins"/>
    <property type="match status" value="1"/>
</dbReference>
<dbReference type="Gene3D" id="2.170.140.10">
    <property type="entry name" value="Chitin binding domain"/>
    <property type="match status" value="1"/>
</dbReference>
<accession>A0AAW0Y2E6</accession>
<proteinExistence type="predicted"/>
<keyword evidence="1" id="KW-0732">Signal</keyword>